<dbReference type="PATRIC" id="fig|1365964.3.peg.741"/>
<organism evidence="7 8">
    <name type="scientific">Bifidobacterium breve MCC 1114</name>
    <dbReference type="NCBI Taxonomy" id="1365964"/>
    <lineage>
        <taxon>Bacteria</taxon>
        <taxon>Bacillati</taxon>
        <taxon>Actinomycetota</taxon>
        <taxon>Actinomycetes</taxon>
        <taxon>Bifidobacteriales</taxon>
        <taxon>Bifidobacteriaceae</taxon>
        <taxon>Bifidobacterium</taxon>
    </lineage>
</organism>
<dbReference type="GO" id="GO:0005315">
    <property type="term" value="F:phosphate transmembrane transporter activity"/>
    <property type="evidence" value="ECO:0007669"/>
    <property type="project" value="InterPro"/>
</dbReference>
<evidence type="ECO:0000256" key="1">
    <source>
        <dbReference type="ARBA" id="ARBA00004141"/>
    </source>
</evidence>
<dbReference type="PANTHER" id="PTHR11101:SF80">
    <property type="entry name" value="PHOSPHATE TRANSPORTER"/>
    <property type="match status" value="1"/>
</dbReference>
<name>A0A0L7D2G1_BIFBR</name>
<dbReference type="RefSeq" id="WP_052790373.1">
    <property type="nucleotide sequence ID" value="NZ_AVQC01000008.1"/>
</dbReference>
<dbReference type="AlphaFoldDB" id="A0A0L7D2G1"/>
<accession>A0A0L7D2G1</accession>
<keyword evidence="5 6" id="KW-0472">Membrane</keyword>
<gene>
    <name evidence="7" type="ORF">BBM1114_03640</name>
</gene>
<dbReference type="Pfam" id="PF01384">
    <property type="entry name" value="PHO4"/>
    <property type="match status" value="1"/>
</dbReference>
<feature type="transmembrane region" description="Helical" evidence="6">
    <location>
        <begin position="286"/>
        <end position="305"/>
    </location>
</feature>
<feature type="transmembrane region" description="Helical" evidence="6">
    <location>
        <begin position="97"/>
        <end position="115"/>
    </location>
</feature>
<evidence type="ECO:0000313" key="7">
    <source>
        <dbReference type="EMBL" id="KOA66066.1"/>
    </source>
</evidence>
<dbReference type="PANTHER" id="PTHR11101">
    <property type="entry name" value="PHOSPHATE TRANSPORTER"/>
    <property type="match status" value="1"/>
</dbReference>
<evidence type="ECO:0000256" key="6">
    <source>
        <dbReference type="SAM" id="Phobius"/>
    </source>
</evidence>
<protein>
    <submittedName>
        <fullName evidence="7">Phosphate transporter</fullName>
    </submittedName>
</protein>
<evidence type="ECO:0000256" key="2">
    <source>
        <dbReference type="ARBA" id="ARBA00022448"/>
    </source>
</evidence>
<dbReference type="GO" id="GO:0035435">
    <property type="term" value="P:phosphate ion transmembrane transport"/>
    <property type="evidence" value="ECO:0007669"/>
    <property type="project" value="TreeGrafter"/>
</dbReference>
<dbReference type="GO" id="GO:0016020">
    <property type="term" value="C:membrane"/>
    <property type="evidence" value="ECO:0007669"/>
    <property type="project" value="UniProtKB-SubCell"/>
</dbReference>
<evidence type="ECO:0000256" key="4">
    <source>
        <dbReference type="ARBA" id="ARBA00022989"/>
    </source>
</evidence>
<keyword evidence="4 6" id="KW-1133">Transmembrane helix</keyword>
<evidence type="ECO:0000256" key="3">
    <source>
        <dbReference type="ARBA" id="ARBA00022692"/>
    </source>
</evidence>
<dbReference type="Proteomes" id="UP000036802">
    <property type="component" value="Unassembled WGS sequence"/>
</dbReference>
<evidence type="ECO:0000313" key="8">
    <source>
        <dbReference type="Proteomes" id="UP000036802"/>
    </source>
</evidence>
<feature type="transmembrane region" description="Helical" evidence="6">
    <location>
        <begin position="122"/>
        <end position="148"/>
    </location>
</feature>
<feature type="transmembrane region" description="Helical" evidence="6">
    <location>
        <begin position="34"/>
        <end position="52"/>
    </location>
</feature>
<proteinExistence type="predicted"/>
<evidence type="ECO:0000256" key="5">
    <source>
        <dbReference type="ARBA" id="ARBA00023136"/>
    </source>
</evidence>
<keyword evidence="2" id="KW-0813">Transport</keyword>
<reference evidence="7 8" key="1">
    <citation type="journal article" date="2015" name="Int J Genomics">
        <title>Comparative Genomics Revealed Genetic Diversity and Species/Strain-Level Differences in Carbohydrate Metabolism of Three Probiotic Bifidobacterial Species.</title>
        <authorList>
            <person name="Odamaki T."/>
            <person name="Horigome A."/>
            <person name="Sugahara H."/>
            <person name="Hashikura N."/>
            <person name="Minami J."/>
            <person name="Xiao J.Z."/>
            <person name="Abe F."/>
        </authorList>
    </citation>
    <scope>NUCLEOTIDE SEQUENCE [LARGE SCALE GENOMIC DNA]</scope>
    <source>
        <strain evidence="7 8">MCC 1114</strain>
    </source>
</reference>
<comment type="caution">
    <text evidence="7">The sequence shown here is derived from an EMBL/GenBank/DDBJ whole genome shotgun (WGS) entry which is preliminary data.</text>
</comment>
<sequence length="313" mass="32006">MWVIPMLALVFCLLGGRNDGSPLVAINLKAARRVTAAPFLMLATAVALLPAANSRVGGTIVAMVSSEGSGGQSPLLLAAVLVAASATLLALNGGGVPTSITLALVGASSGAGFAGGHPQWHLVLRVLGIAILSPLVAFAISRTIYLLFQSRTPQSSTTMVFLGFLLTCIAYGSNDGQKMIALFGTAMGVDLGTATHSAAITAIVAATFLTGVLTGMPKGAAALQRGTIVPDSRQIWVTLWAASAAVLVSSALGSPVSMTQSISGALIGTCQTNDWRKVRWGEARRILIAWAATLPMAWILGYAAANGLDLLLL</sequence>
<keyword evidence="3 6" id="KW-0812">Transmembrane</keyword>
<comment type="subcellular location">
    <subcellularLocation>
        <location evidence="1">Membrane</location>
        <topology evidence="1">Multi-pass membrane protein</topology>
    </subcellularLocation>
</comment>
<dbReference type="EMBL" id="AVQC01000008">
    <property type="protein sequence ID" value="KOA66066.1"/>
    <property type="molecule type" value="Genomic_DNA"/>
</dbReference>
<feature type="transmembrane region" description="Helical" evidence="6">
    <location>
        <begin position="194"/>
        <end position="215"/>
    </location>
</feature>
<feature type="transmembrane region" description="Helical" evidence="6">
    <location>
        <begin position="73"/>
        <end position="91"/>
    </location>
</feature>
<dbReference type="InterPro" id="IPR001204">
    <property type="entry name" value="Phos_transporter"/>
</dbReference>
<feature type="transmembrane region" description="Helical" evidence="6">
    <location>
        <begin position="154"/>
        <end position="173"/>
    </location>
</feature>